<accession>A0A3B6D6A3</accession>
<dbReference type="Gramene" id="TraesMAC2D03G01103620.1">
    <property type="protein sequence ID" value="TraesMAC2D03G01103620.1.CDS1"/>
    <property type="gene ID" value="TraesMAC2D03G01103620"/>
</dbReference>
<dbReference type="Proteomes" id="UP000019116">
    <property type="component" value="Chromosome 2D"/>
</dbReference>
<dbReference type="OrthoDB" id="597308at2759"/>
<evidence type="ECO:0000313" key="2">
    <source>
        <dbReference type="EnsemblPlants" id="TraesCS2D02G084900.1.cds1"/>
    </source>
</evidence>
<dbReference type="Gene3D" id="2.60.210.10">
    <property type="entry name" value="Apoptosis, Tumor Necrosis Factor Receptor Associated Protein 2, Chain A"/>
    <property type="match status" value="1"/>
</dbReference>
<dbReference type="PANTHER" id="PTHR26379:SF443">
    <property type="entry name" value="MATH DOMAIN CONTAINING PROTEIN"/>
    <property type="match status" value="1"/>
</dbReference>
<dbReference type="Gramene" id="TraesSTA2D03G01093800.1">
    <property type="protein sequence ID" value="TraesSTA2D03G01093800.1.CDS1"/>
    <property type="gene ID" value="TraesSTA2D03G01093800"/>
</dbReference>
<reference evidence="2" key="2">
    <citation type="submission" date="2018-10" db="UniProtKB">
        <authorList>
            <consortium name="EnsemblPlants"/>
        </authorList>
    </citation>
    <scope>IDENTIFICATION</scope>
</reference>
<dbReference type="PANTHER" id="PTHR26379">
    <property type="entry name" value="BTB/POZ AND MATH DOMAIN-CONTAINING PROTEIN 1"/>
    <property type="match status" value="1"/>
</dbReference>
<dbReference type="Gramene" id="TraesCLE_scaffold_077806_01G000200.1">
    <property type="protein sequence ID" value="TraesCLE_scaffold_077806_01G000200.1"/>
    <property type="gene ID" value="TraesCLE_scaffold_077806_01G000200"/>
</dbReference>
<dbReference type="Gramene" id="TraesNOR2D03G01121080.1">
    <property type="protein sequence ID" value="TraesNOR2D03G01121080.1.CDS1"/>
    <property type="gene ID" value="TraesNOR2D03G01121080"/>
</dbReference>
<dbReference type="InterPro" id="IPR008974">
    <property type="entry name" value="TRAF-like"/>
</dbReference>
<keyword evidence="3" id="KW-1185">Reference proteome</keyword>
<dbReference type="GO" id="GO:0016567">
    <property type="term" value="P:protein ubiquitination"/>
    <property type="evidence" value="ECO:0007669"/>
    <property type="project" value="InterPro"/>
</dbReference>
<sequence length="178" mass="19455">MLSSSPPCYAPVPWDDLPMQHADAPVSTVAATAVGAGEHILRVEGYSRLKTMHGSDGGYLESAVFMAAGHAWRVCCYLNGARPQDAGFVSVFLRRDDDDADADADENVVHAEYEFALVHHQGTLVKWPSHCERGTASAFDKGNSWGCPRFISKEDLKRSRFLKGDCLAVRCKVTVVQV</sequence>
<dbReference type="SUPFAM" id="SSF49599">
    <property type="entry name" value="TRAF domain-like"/>
    <property type="match status" value="1"/>
</dbReference>
<dbReference type="Gramene" id="TraesSYM2D03G01119170.1">
    <property type="protein sequence ID" value="TraesSYM2D03G01119170.1.CDS1"/>
    <property type="gene ID" value="TraesSYM2D03G01119170"/>
</dbReference>
<dbReference type="Gramene" id="TraesJUL2D03G01111140.1">
    <property type="protein sequence ID" value="TraesJUL2D03G01111140.1.CDS1"/>
    <property type="gene ID" value="TraesJUL2D03G01111140"/>
</dbReference>
<dbReference type="STRING" id="4565.A0A3B6D6A3"/>
<dbReference type="Gramene" id="TraesLDM2D03G01106380.1">
    <property type="protein sequence ID" value="TraesLDM2D03G01106380.1.CDS1"/>
    <property type="gene ID" value="TraesLDM2D03G01106380"/>
</dbReference>
<feature type="domain" description="MATH" evidence="1">
    <location>
        <begin position="36"/>
        <end position="173"/>
    </location>
</feature>
<evidence type="ECO:0000313" key="3">
    <source>
        <dbReference type="Proteomes" id="UP000019116"/>
    </source>
</evidence>
<dbReference type="Gramene" id="TraesLAC2D03G01056830.1">
    <property type="protein sequence ID" value="TraesLAC2D03G01056830.1.CDS1"/>
    <property type="gene ID" value="TraesLAC2D03G01056830"/>
</dbReference>
<dbReference type="Gramene" id="TraesCS2D03G0169500.1">
    <property type="protein sequence ID" value="TraesCS2D03G0169500.1.CDS1"/>
    <property type="gene ID" value="TraesCS2D03G0169500"/>
</dbReference>
<dbReference type="Gramene" id="TraesRN2D0100187800.1">
    <property type="protein sequence ID" value="TraesRN2D0100187800.1"/>
    <property type="gene ID" value="TraesRN2D0100187800"/>
</dbReference>
<dbReference type="Gramene" id="TraesWEE_scaffold_054337_01G000400.1">
    <property type="protein sequence ID" value="TraesWEE_scaffold_054337_01G000400.1"/>
    <property type="gene ID" value="TraesWEE_scaffold_054337_01G000400"/>
</dbReference>
<dbReference type="Gramene" id="TraesARI2D03G01121420.1">
    <property type="protein sequence ID" value="TraesARI2D03G01121420.1.CDS1"/>
    <property type="gene ID" value="TraesARI2D03G01121420"/>
</dbReference>
<proteinExistence type="predicted"/>
<dbReference type="OMA" id="WPSHCER"/>
<dbReference type="Gramene" id="TraesROB_scaffold_057237_01G000400.1">
    <property type="protein sequence ID" value="TraesROB_scaffold_057237_01G000400.1"/>
    <property type="gene ID" value="TraesROB_scaffold_057237_01G000400"/>
</dbReference>
<dbReference type="PROSITE" id="PS50144">
    <property type="entry name" value="MATH"/>
    <property type="match status" value="1"/>
</dbReference>
<dbReference type="Gramene" id="TraesCS2D02G084900.1">
    <property type="protein sequence ID" value="TraesCS2D02G084900.1.cds1"/>
    <property type="gene ID" value="TraesCS2D02G084900"/>
</dbReference>
<dbReference type="AlphaFoldDB" id="A0A3B6D6A3"/>
<dbReference type="CDD" id="cd00121">
    <property type="entry name" value="MATH"/>
    <property type="match status" value="1"/>
</dbReference>
<dbReference type="Gramene" id="TraesJAG2D03G01108440.1">
    <property type="protein sequence ID" value="TraesJAG2D03G01108440.1.CDS1"/>
    <property type="gene ID" value="TraesJAG2D03G01108440"/>
</dbReference>
<name>A0A3B6D6A3_WHEAT</name>
<dbReference type="Pfam" id="PF22486">
    <property type="entry name" value="MATH_2"/>
    <property type="match status" value="1"/>
</dbReference>
<dbReference type="EnsemblPlants" id="TraesCS2D02G084900.1">
    <property type="protein sequence ID" value="TraesCS2D02G084900.1.cds1"/>
    <property type="gene ID" value="TraesCS2D02G084900"/>
</dbReference>
<protein>
    <recommendedName>
        <fullName evidence="1">MATH domain-containing protein</fullName>
    </recommendedName>
</protein>
<dbReference type="InterPro" id="IPR002083">
    <property type="entry name" value="MATH/TRAF_dom"/>
</dbReference>
<dbReference type="InterPro" id="IPR045005">
    <property type="entry name" value="BPM1-6"/>
</dbReference>
<evidence type="ECO:0000259" key="1">
    <source>
        <dbReference type="PROSITE" id="PS50144"/>
    </source>
</evidence>
<dbReference type="Gramene" id="TraesCAD_scaffold_049078_01G000400.1">
    <property type="protein sequence ID" value="TraesCAD_scaffold_049078_01G000400.1"/>
    <property type="gene ID" value="TraesCAD_scaffold_049078_01G000400"/>
</dbReference>
<organism evidence="2">
    <name type="scientific">Triticum aestivum</name>
    <name type="common">Wheat</name>
    <dbReference type="NCBI Taxonomy" id="4565"/>
    <lineage>
        <taxon>Eukaryota</taxon>
        <taxon>Viridiplantae</taxon>
        <taxon>Streptophyta</taxon>
        <taxon>Embryophyta</taxon>
        <taxon>Tracheophyta</taxon>
        <taxon>Spermatophyta</taxon>
        <taxon>Magnoliopsida</taxon>
        <taxon>Liliopsida</taxon>
        <taxon>Poales</taxon>
        <taxon>Poaceae</taxon>
        <taxon>BOP clade</taxon>
        <taxon>Pooideae</taxon>
        <taxon>Triticodae</taxon>
        <taxon>Triticeae</taxon>
        <taxon>Triticinae</taxon>
        <taxon>Triticum</taxon>
    </lineage>
</organism>
<reference evidence="2" key="1">
    <citation type="submission" date="2018-08" db="EMBL/GenBank/DDBJ databases">
        <authorList>
            <person name="Rossello M."/>
        </authorList>
    </citation>
    <scope>NUCLEOTIDE SEQUENCE [LARGE SCALE GENOMIC DNA]</scope>
    <source>
        <strain evidence="2">cv. Chinese Spring</strain>
    </source>
</reference>